<dbReference type="Proteomes" id="UP001432251">
    <property type="component" value="Chromosome"/>
</dbReference>
<organism evidence="1 2">
    <name type="scientific">Streptomyces citrinus</name>
    <dbReference type="NCBI Taxonomy" id="3118173"/>
    <lineage>
        <taxon>Bacteria</taxon>
        <taxon>Bacillati</taxon>
        <taxon>Actinomycetota</taxon>
        <taxon>Actinomycetes</taxon>
        <taxon>Kitasatosporales</taxon>
        <taxon>Streptomycetaceae</taxon>
        <taxon>Streptomyces</taxon>
    </lineage>
</organism>
<evidence type="ECO:0000313" key="2">
    <source>
        <dbReference type="Proteomes" id="UP001432251"/>
    </source>
</evidence>
<gene>
    <name evidence="1" type="ORF">V2W30_34305</name>
</gene>
<reference evidence="1" key="1">
    <citation type="journal article" date="2025" name="Int. J. Syst. Evol. Microbiol.">
        <title>Streptomyces citrinus sp. nov., with yellow diffusible pigment.</title>
        <authorList>
            <person name="He Y."/>
            <person name="Yang E."/>
            <person name="Xu J."/>
            <person name="Sun Y."/>
            <person name="Sun L."/>
        </authorList>
    </citation>
    <scope>NUCLEOTIDE SEQUENCE</scope>
    <source>
        <strain evidence="1">Q6</strain>
    </source>
</reference>
<dbReference type="EMBL" id="CP146022">
    <property type="protein sequence ID" value="WWQ67906.1"/>
    <property type="molecule type" value="Genomic_DNA"/>
</dbReference>
<evidence type="ECO:0000313" key="1">
    <source>
        <dbReference type="EMBL" id="WWQ67906.1"/>
    </source>
</evidence>
<sequence length="141" mass="15502">MAHIDAQDLADRYAAVWNEPDPGLRRKAVEDLWARDGVHVLRPPQEMRAEAGRLGFADAVLVARGHTELTARVARAHEEFVASGEFTFRAAPDAAAALEDVVTFRWQSVRVASGEVTGGGLEFVTVDEDGRITRDYQFPAL</sequence>
<proteinExistence type="predicted"/>
<keyword evidence="2" id="KW-1185">Reference proteome</keyword>
<protein>
    <submittedName>
        <fullName evidence="1">Uncharacterized protein</fullName>
    </submittedName>
</protein>
<name>A0ACD5AL12_9ACTN</name>
<accession>A0ACD5AL12</accession>